<dbReference type="PROSITE" id="PS00584">
    <property type="entry name" value="PFKB_KINASES_2"/>
    <property type="match status" value="1"/>
</dbReference>
<dbReference type="Proteomes" id="UP000176480">
    <property type="component" value="Unassembled WGS sequence"/>
</dbReference>
<dbReference type="PANTHER" id="PTHR10584">
    <property type="entry name" value="SUGAR KINASE"/>
    <property type="match status" value="1"/>
</dbReference>
<dbReference type="InterPro" id="IPR002173">
    <property type="entry name" value="Carboh/pur_kinase_PfkB_CS"/>
</dbReference>
<reference evidence="4 5" key="1">
    <citation type="journal article" date="2016" name="Nat. Commun.">
        <title>Thousands of microbial genomes shed light on interconnected biogeochemical processes in an aquifer system.</title>
        <authorList>
            <person name="Anantharaman K."/>
            <person name="Brown C.T."/>
            <person name="Hug L.A."/>
            <person name="Sharon I."/>
            <person name="Castelle C.J."/>
            <person name="Probst A.J."/>
            <person name="Thomas B.C."/>
            <person name="Singh A."/>
            <person name="Wilkins M.J."/>
            <person name="Karaoz U."/>
            <person name="Brodie E.L."/>
            <person name="Williams K.H."/>
            <person name="Hubbard S.S."/>
            <person name="Banfield J.F."/>
        </authorList>
    </citation>
    <scope>NUCLEOTIDE SEQUENCE [LARGE SCALE GENOMIC DNA]</scope>
</reference>
<dbReference type="InterPro" id="IPR011611">
    <property type="entry name" value="PfkB_dom"/>
</dbReference>
<proteinExistence type="predicted"/>
<dbReference type="Gene3D" id="3.40.1190.20">
    <property type="match status" value="1"/>
</dbReference>
<accession>A0A1F7J931</accession>
<dbReference type="GO" id="GO:0016301">
    <property type="term" value="F:kinase activity"/>
    <property type="evidence" value="ECO:0007669"/>
    <property type="project" value="UniProtKB-KW"/>
</dbReference>
<evidence type="ECO:0000256" key="1">
    <source>
        <dbReference type="ARBA" id="ARBA00022679"/>
    </source>
</evidence>
<organism evidence="4 5">
    <name type="scientific">Candidatus Roizmanbacteria bacterium RIFCSPLOWO2_01_FULL_41_22</name>
    <dbReference type="NCBI Taxonomy" id="1802067"/>
    <lineage>
        <taxon>Bacteria</taxon>
        <taxon>Candidatus Roizmaniibacteriota</taxon>
    </lineage>
</organism>
<dbReference type="EMBL" id="MGAR01000015">
    <property type="protein sequence ID" value="OGK52102.1"/>
    <property type="molecule type" value="Genomic_DNA"/>
</dbReference>
<dbReference type="InterPro" id="IPR029056">
    <property type="entry name" value="Ribokinase-like"/>
</dbReference>
<dbReference type="Pfam" id="PF00294">
    <property type="entry name" value="PfkB"/>
    <property type="match status" value="1"/>
</dbReference>
<dbReference type="PANTHER" id="PTHR10584:SF166">
    <property type="entry name" value="RIBOKINASE"/>
    <property type="match status" value="1"/>
</dbReference>
<feature type="domain" description="Carbohydrate kinase PfkB" evidence="3">
    <location>
        <begin position="38"/>
        <end position="303"/>
    </location>
</feature>
<protein>
    <recommendedName>
        <fullName evidence="3">Carbohydrate kinase PfkB domain-containing protein</fullName>
    </recommendedName>
</protein>
<sequence length="304" mass="34520">MYDLISIGAVGIDLYFQGERLTHSKDRFELAIGGKYFAERFYEGLGGGGANVAIGVSRHNLQVALFSEIGQNAFKKIILDKLVSERINYSQFCQFEKDYLNISCILLKEDGEKTIVNYRSQHQKLLETKSDLTDLKKGKAVYLANMPNISLHERYRILTWSKHHKILTFVNLGVVDCRRPKQELREFLKKIDILIINAHEFADLVKAPFGDIDWKENVSKYYLPHFNGQLLIVTNGEKGSYAYINKHIFHQPAEKLRKILDTTGAGDGYTAGFIAEYLQSADIQRAMSSGTKYAARILDKIGAN</sequence>
<dbReference type="STRING" id="1802067.A2966_03895"/>
<evidence type="ECO:0000313" key="4">
    <source>
        <dbReference type="EMBL" id="OGK52102.1"/>
    </source>
</evidence>
<dbReference type="SUPFAM" id="SSF53613">
    <property type="entry name" value="Ribokinase-like"/>
    <property type="match status" value="1"/>
</dbReference>
<name>A0A1F7J931_9BACT</name>
<evidence type="ECO:0000313" key="5">
    <source>
        <dbReference type="Proteomes" id="UP000176480"/>
    </source>
</evidence>
<keyword evidence="2" id="KW-0418">Kinase</keyword>
<comment type="caution">
    <text evidence="4">The sequence shown here is derived from an EMBL/GenBank/DDBJ whole genome shotgun (WGS) entry which is preliminary data.</text>
</comment>
<gene>
    <name evidence="4" type="ORF">A2966_03895</name>
</gene>
<dbReference type="AlphaFoldDB" id="A0A1F7J931"/>
<evidence type="ECO:0000259" key="3">
    <source>
        <dbReference type="Pfam" id="PF00294"/>
    </source>
</evidence>
<keyword evidence="1" id="KW-0808">Transferase</keyword>
<evidence type="ECO:0000256" key="2">
    <source>
        <dbReference type="ARBA" id="ARBA00022777"/>
    </source>
</evidence>